<dbReference type="RefSeq" id="WP_381481899.1">
    <property type="nucleotide sequence ID" value="NZ_JBHTLT010000121.1"/>
</dbReference>
<dbReference type="InterPro" id="IPR011006">
    <property type="entry name" value="CheY-like_superfamily"/>
</dbReference>
<evidence type="ECO:0000256" key="4">
    <source>
        <dbReference type="ARBA" id="ARBA00023163"/>
    </source>
</evidence>
<dbReference type="PROSITE" id="PS50110">
    <property type="entry name" value="RESPONSE_REGULATORY"/>
    <property type="match status" value="1"/>
</dbReference>
<dbReference type="InterPro" id="IPR011990">
    <property type="entry name" value="TPR-like_helical_dom_sf"/>
</dbReference>
<evidence type="ECO:0000256" key="5">
    <source>
        <dbReference type="PROSITE-ProRule" id="PRU00169"/>
    </source>
</evidence>
<dbReference type="Gene3D" id="1.25.40.10">
    <property type="entry name" value="Tetratricopeptide repeat domain"/>
    <property type="match status" value="1"/>
</dbReference>
<dbReference type="Pfam" id="PF03704">
    <property type="entry name" value="BTAD"/>
    <property type="match status" value="1"/>
</dbReference>
<dbReference type="SUPFAM" id="SSF48452">
    <property type="entry name" value="TPR-like"/>
    <property type="match status" value="1"/>
</dbReference>
<sequence length="378" mass="44400">MIKTIIVDDEKLSLQHLQRKLNDFDNVEVVKAFTNATDVLKEMRRIDFNTAFLDIEMPGLNGLELAEIIHDWNSDIQIVFCTAFRDYAVQAFELHSIDYLLKPLLTDRLQKTITRLERQLTASSNTEAKNKHIDSLLRVKCFGEFVVYEDDSPVKWRTAKARELFAFFIANHQTYIHRDSIIYAIWPDIEYGKAKVQLHTSISYLRKTLKSIGYPDALTFLNESYAMELDKFQCDAIELEQAFHDHTTVNEDNIAFLEYVVDRYKGDYMEQNGYEWALPKVEYYRTLYMQLLQKIIAYYDMKIGTEQKKITYLHRLLQYSPYSEHIIQQLMNCYMDMGNRGKAITIYHTFANNLLEDLGITPDQTTQKLYETAIGLEE</sequence>
<dbReference type="InterPro" id="IPR016032">
    <property type="entry name" value="Sig_transdc_resp-reg_C-effctor"/>
</dbReference>
<dbReference type="SMART" id="SM01043">
    <property type="entry name" value="BTAD"/>
    <property type="match status" value="1"/>
</dbReference>
<name>A0ABW3U026_9BACL</name>
<comment type="caution">
    <text evidence="7">The sequence shown here is derived from an EMBL/GenBank/DDBJ whole genome shotgun (WGS) entry which is preliminary data.</text>
</comment>
<dbReference type="Gene3D" id="1.10.10.10">
    <property type="entry name" value="Winged helix-like DNA-binding domain superfamily/Winged helix DNA-binding domain"/>
    <property type="match status" value="1"/>
</dbReference>
<protein>
    <submittedName>
        <fullName evidence="7">Response regulator</fullName>
    </submittedName>
</protein>
<dbReference type="SUPFAM" id="SSF46894">
    <property type="entry name" value="C-terminal effector domain of the bipartite response regulators"/>
    <property type="match status" value="1"/>
</dbReference>
<organism evidence="7 8">
    <name type="scientific">Sporosarcina contaminans</name>
    <dbReference type="NCBI Taxonomy" id="633403"/>
    <lineage>
        <taxon>Bacteria</taxon>
        <taxon>Bacillati</taxon>
        <taxon>Bacillota</taxon>
        <taxon>Bacilli</taxon>
        <taxon>Bacillales</taxon>
        <taxon>Caryophanaceae</taxon>
        <taxon>Sporosarcina</taxon>
    </lineage>
</organism>
<keyword evidence="5" id="KW-0597">Phosphoprotein</keyword>
<dbReference type="SUPFAM" id="SSF52172">
    <property type="entry name" value="CheY-like"/>
    <property type="match status" value="1"/>
</dbReference>
<accession>A0ABW3U026</accession>
<evidence type="ECO:0000256" key="2">
    <source>
        <dbReference type="ARBA" id="ARBA00023015"/>
    </source>
</evidence>
<feature type="domain" description="Response regulatory" evidence="6">
    <location>
        <begin position="3"/>
        <end position="117"/>
    </location>
</feature>
<dbReference type="InterPro" id="IPR051677">
    <property type="entry name" value="AfsR-DnrI-RedD_regulator"/>
</dbReference>
<feature type="modified residue" description="4-aspartylphosphate" evidence="5">
    <location>
        <position position="54"/>
    </location>
</feature>
<dbReference type="PANTHER" id="PTHR35807">
    <property type="entry name" value="TRANSCRIPTIONAL REGULATOR REDD-RELATED"/>
    <property type="match status" value="1"/>
</dbReference>
<dbReference type="Gene3D" id="3.40.50.2300">
    <property type="match status" value="1"/>
</dbReference>
<evidence type="ECO:0000256" key="1">
    <source>
        <dbReference type="ARBA" id="ARBA00023012"/>
    </source>
</evidence>
<dbReference type="Proteomes" id="UP001597231">
    <property type="component" value="Unassembled WGS sequence"/>
</dbReference>
<dbReference type="Pfam" id="PF00072">
    <property type="entry name" value="Response_reg"/>
    <property type="match status" value="1"/>
</dbReference>
<dbReference type="InterPro" id="IPR001789">
    <property type="entry name" value="Sig_transdc_resp-reg_receiver"/>
</dbReference>
<dbReference type="InterPro" id="IPR036388">
    <property type="entry name" value="WH-like_DNA-bd_sf"/>
</dbReference>
<keyword evidence="3" id="KW-0238">DNA-binding</keyword>
<dbReference type="InterPro" id="IPR005158">
    <property type="entry name" value="BTAD"/>
</dbReference>
<keyword evidence="4" id="KW-0804">Transcription</keyword>
<keyword evidence="8" id="KW-1185">Reference proteome</keyword>
<dbReference type="SMART" id="SM00448">
    <property type="entry name" value="REC"/>
    <property type="match status" value="1"/>
</dbReference>
<dbReference type="PANTHER" id="PTHR35807:SF2">
    <property type="entry name" value="TRANSCRIPTIONAL ACTIVATOR DOMAIN"/>
    <property type="match status" value="1"/>
</dbReference>
<dbReference type="EMBL" id="JBHTLT010000121">
    <property type="protein sequence ID" value="MFD1206360.1"/>
    <property type="molecule type" value="Genomic_DNA"/>
</dbReference>
<evidence type="ECO:0000313" key="7">
    <source>
        <dbReference type="EMBL" id="MFD1206360.1"/>
    </source>
</evidence>
<proteinExistence type="predicted"/>
<keyword evidence="2" id="KW-0805">Transcription regulation</keyword>
<evidence type="ECO:0000259" key="6">
    <source>
        <dbReference type="PROSITE" id="PS50110"/>
    </source>
</evidence>
<gene>
    <name evidence="7" type="ORF">ACFQ38_14785</name>
</gene>
<keyword evidence="1" id="KW-0902">Two-component regulatory system</keyword>
<evidence type="ECO:0000256" key="3">
    <source>
        <dbReference type="ARBA" id="ARBA00023125"/>
    </source>
</evidence>
<evidence type="ECO:0000313" key="8">
    <source>
        <dbReference type="Proteomes" id="UP001597231"/>
    </source>
</evidence>
<reference evidence="8" key="1">
    <citation type="journal article" date="2019" name="Int. J. Syst. Evol. Microbiol.">
        <title>The Global Catalogue of Microorganisms (GCM) 10K type strain sequencing project: providing services to taxonomists for standard genome sequencing and annotation.</title>
        <authorList>
            <consortium name="The Broad Institute Genomics Platform"/>
            <consortium name="The Broad Institute Genome Sequencing Center for Infectious Disease"/>
            <person name="Wu L."/>
            <person name="Ma J."/>
        </authorList>
    </citation>
    <scope>NUCLEOTIDE SEQUENCE [LARGE SCALE GENOMIC DNA]</scope>
    <source>
        <strain evidence="8">CCUG 53915</strain>
    </source>
</reference>